<evidence type="ECO:0000256" key="1">
    <source>
        <dbReference type="ARBA" id="ARBA00022737"/>
    </source>
</evidence>
<organism evidence="4 5">
    <name type="scientific">Coptis chinensis</name>
    <dbReference type="NCBI Taxonomy" id="261450"/>
    <lineage>
        <taxon>Eukaryota</taxon>
        <taxon>Viridiplantae</taxon>
        <taxon>Streptophyta</taxon>
        <taxon>Embryophyta</taxon>
        <taxon>Tracheophyta</taxon>
        <taxon>Spermatophyta</taxon>
        <taxon>Magnoliopsida</taxon>
        <taxon>Ranunculales</taxon>
        <taxon>Ranunculaceae</taxon>
        <taxon>Coptidoideae</taxon>
        <taxon>Coptis</taxon>
    </lineage>
</organism>
<dbReference type="Gene3D" id="1.25.40.10">
    <property type="entry name" value="Tetratricopeptide repeat domain"/>
    <property type="match status" value="2"/>
</dbReference>
<dbReference type="PANTHER" id="PTHR47934:SF26">
    <property type="entry name" value="SMALL RIBOSOMAL SUBUNIT PROTEIN MS78 (RPPR3A)"/>
    <property type="match status" value="1"/>
</dbReference>
<dbReference type="PANTHER" id="PTHR47934">
    <property type="entry name" value="PENTATRICOPEPTIDE REPEAT-CONTAINING PROTEIN PET309, MITOCHONDRIAL"/>
    <property type="match status" value="1"/>
</dbReference>
<dbReference type="GO" id="GO:0003729">
    <property type="term" value="F:mRNA binding"/>
    <property type="evidence" value="ECO:0007669"/>
    <property type="project" value="TreeGrafter"/>
</dbReference>
<sequence>MASLSRILSRKLSTATAVAATTPTSTRTPMKTIVNNLFKQKKYTQLVTDFKKSAESSRFRAKHRVYEDTIRRLASAKRFKLIEEILEDHKKYNDITKEGFAIRLISLYGKAGMLEHAVKTFDELPELKCDRTVKSFNAILSACVESKNYDKVESMFREMPKKLGVGVDEFSYTIVIQAFCGMGNMDKAVLLLDEMEGKGLKPNLVTYNVLLHKLYEEGYCKDGKMDGAKRVYEDLVKSDLGLNRWTYDAYLPFLCEKEDYDLALELCKKSMDNNCKIDGKLVQAVVDGLVKNSKLEAAKRLVSLARLKSYAHSQVKMPSEDADQKKKKSEDAVSG</sequence>
<feature type="repeat" description="PPR" evidence="2">
    <location>
        <begin position="132"/>
        <end position="162"/>
    </location>
</feature>
<dbReference type="Proteomes" id="UP000631114">
    <property type="component" value="Unassembled WGS sequence"/>
</dbReference>
<dbReference type="GO" id="GO:0006396">
    <property type="term" value="P:RNA processing"/>
    <property type="evidence" value="ECO:0007669"/>
    <property type="project" value="TreeGrafter"/>
</dbReference>
<dbReference type="GO" id="GO:0005739">
    <property type="term" value="C:mitochondrion"/>
    <property type="evidence" value="ECO:0007669"/>
    <property type="project" value="TreeGrafter"/>
</dbReference>
<keyword evidence="5" id="KW-1185">Reference proteome</keyword>
<evidence type="ECO:0000313" key="4">
    <source>
        <dbReference type="EMBL" id="KAF9590762.1"/>
    </source>
</evidence>
<accession>A0A835H2W3</accession>
<reference evidence="4 5" key="1">
    <citation type="submission" date="2020-10" db="EMBL/GenBank/DDBJ databases">
        <title>The Coptis chinensis genome and diversification of protoberbering-type alkaloids.</title>
        <authorList>
            <person name="Wang B."/>
            <person name="Shu S."/>
            <person name="Song C."/>
            <person name="Liu Y."/>
        </authorList>
    </citation>
    <scope>NUCLEOTIDE SEQUENCE [LARGE SCALE GENOMIC DNA]</scope>
    <source>
        <strain evidence="4">HL-2020</strain>
        <tissue evidence="4">Leaf</tissue>
    </source>
</reference>
<name>A0A835H2W3_9MAGN</name>
<keyword evidence="1" id="KW-0677">Repeat</keyword>
<evidence type="ECO:0000256" key="3">
    <source>
        <dbReference type="SAM" id="MobiDB-lite"/>
    </source>
</evidence>
<dbReference type="InterPro" id="IPR011990">
    <property type="entry name" value="TPR-like_helical_dom_sf"/>
</dbReference>
<dbReference type="InterPro" id="IPR002885">
    <property type="entry name" value="PPR_rpt"/>
</dbReference>
<feature type="compositionally biased region" description="Basic and acidic residues" evidence="3">
    <location>
        <begin position="318"/>
        <end position="335"/>
    </location>
</feature>
<dbReference type="EMBL" id="JADFTS010000009">
    <property type="protein sequence ID" value="KAF9590762.1"/>
    <property type="molecule type" value="Genomic_DNA"/>
</dbReference>
<dbReference type="OrthoDB" id="185373at2759"/>
<dbReference type="Pfam" id="PF01535">
    <property type="entry name" value="PPR"/>
    <property type="match status" value="3"/>
</dbReference>
<dbReference type="Pfam" id="PF13041">
    <property type="entry name" value="PPR_2"/>
    <property type="match status" value="1"/>
</dbReference>
<proteinExistence type="predicted"/>
<feature type="region of interest" description="Disordered" evidence="3">
    <location>
        <begin position="312"/>
        <end position="335"/>
    </location>
</feature>
<evidence type="ECO:0000313" key="5">
    <source>
        <dbReference type="Proteomes" id="UP000631114"/>
    </source>
</evidence>
<dbReference type="AlphaFoldDB" id="A0A835H2W3"/>
<dbReference type="NCBIfam" id="TIGR00756">
    <property type="entry name" value="PPR"/>
    <property type="match status" value="3"/>
</dbReference>
<dbReference type="InterPro" id="IPR051114">
    <property type="entry name" value="Mito_RNA_Proc_CCM1"/>
</dbReference>
<evidence type="ECO:0000256" key="2">
    <source>
        <dbReference type="PROSITE-ProRule" id="PRU00708"/>
    </source>
</evidence>
<dbReference type="PROSITE" id="PS51375">
    <property type="entry name" value="PPR"/>
    <property type="match status" value="2"/>
</dbReference>
<comment type="caution">
    <text evidence="4">The sequence shown here is derived from an EMBL/GenBank/DDBJ whole genome shotgun (WGS) entry which is preliminary data.</text>
</comment>
<protein>
    <recommendedName>
        <fullName evidence="6">Pentatricopeptide repeat-containing protein</fullName>
    </recommendedName>
</protein>
<feature type="repeat" description="PPR" evidence="2">
    <location>
        <begin position="168"/>
        <end position="202"/>
    </location>
</feature>
<dbReference type="GO" id="GO:0007005">
    <property type="term" value="P:mitochondrion organization"/>
    <property type="evidence" value="ECO:0007669"/>
    <property type="project" value="TreeGrafter"/>
</dbReference>
<gene>
    <name evidence="4" type="ORF">IFM89_038289</name>
</gene>
<evidence type="ECO:0008006" key="6">
    <source>
        <dbReference type="Google" id="ProtNLM"/>
    </source>
</evidence>